<evidence type="ECO:0000256" key="1">
    <source>
        <dbReference type="ARBA" id="ARBA00022737"/>
    </source>
</evidence>
<dbReference type="Gene3D" id="1.25.40.20">
    <property type="entry name" value="Ankyrin repeat-containing domain"/>
    <property type="match status" value="1"/>
</dbReference>
<dbReference type="SMART" id="SM00248">
    <property type="entry name" value="ANK"/>
    <property type="match status" value="5"/>
</dbReference>
<feature type="region of interest" description="Disordered" evidence="3">
    <location>
        <begin position="333"/>
        <end position="392"/>
    </location>
</feature>
<reference evidence="4 5" key="1">
    <citation type="journal article" date="2018" name="Sci. Rep.">
        <title>Comparative analysis of the Pocillopora damicornis genome highlights role of immune system in coral evolution.</title>
        <authorList>
            <person name="Cunning R."/>
            <person name="Bay R.A."/>
            <person name="Gillette P."/>
            <person name="Baker A.C."/>
            <person name="Traylor-Knowles N."/>
        </authorList>
    </citation>
    <scope>NUCLEOTIDE SEQUENCE [LARGE SCALE GENOMIC DNA]</scope>
    <source>
        <strain evidence="4">RSMAS</strain>
        <tissue evidence="4">Whole animal</tissue>
    </source>
</reference>
<dbReference type="OrthoDB" id="5406014at2759"/>
<dbReference type="InterPro" id="IPR002110">
    <property type="entry name" value="Ankyrin_rpt"/>
</dbReference>
<dbReference type="Proteomes" id="UP000275408">
    <property type="component" value="Unassembled WGS sequence"/>
</dbReference>
<gene>
    <name evidence="4" type="ORF">pdam_00000278</name>
</gene>
<comment type="caution">
    <text evidence="4">The sequence shown here is derived from an EMBL/GenBank/DDBJ whole genome shotgun (WGS) entry which is preliminary data.</text>
</comment>
<dbReference type="InterPro" id="IPR036770">
    <property type="entry name" value="Ankyrin_rpt-contain_sf"/>
</dbReference>
<proteinExistence type="predicted"/>
<accession>A0A3M6UJ91</accession>
<dbReference type="AlphaFoldDB" id="A0A3M6UJ91"/>
<dbReference type="SUPFAM" id="SSF48403">
    <property type="entry name" value="Ankyrin repeat"/>
    <property type="match status" value="1"/>
</dbReference>
<evidence type="ECO:0000313" key="4">
    <source>
        <dbReference type="EMBL" id="RMX53763.1"/>
    </source>
</evidence>
<keyword evidence="1" id="KW-0677">Repeat</keyword>
<evidence type="ECO:0000256" key="3">
    <source>
        <dbReference type="SAM" id="MobiDB-lite"/>
    </source>
</evidence>
<organism evidence="4 5">
    <name type="scientific">Pocillopora damicornis</name>
    <name type="common">Cauliflower coral</name>
    <name type="synonym">Millepora damicornis</name>
    <dbReference type="NCBI Taxonomy" id="46731"/>
    <lineage>
        <taxon>Eukaryota</taxon>
        <taxon>Metazoa</taxon>
        <taxon>Cnidaria</taxon>
        <taxon>Anthozoa</taxon>
        <taxon>Hexacorallia</taxon>
        <taxon>Scleractinia</taxon>
        <taxon>Astrocoeniina</taxon>
        <taxon>Pocilloporidae</taxon>
        <taxon>Pocillopora</taxon>
    </lineage>
</organism>
<feature type="compositionally biased region" description="Polar residues" evidence="3">
    <location>
        <begin position="340"/>
        <end position="356"/>
    </location>
</feature>
<dbReference type="Pfam" id="PF12796">
    <property type="entry name" value="Ank_2"/>
    <property type="match status" value="1"/>
</dbReference>
<keyword evidence="2" id="KW-0040">ANK repeat</keyword>
<feature type="compositionally biased region" description="Acidic residues" evidence="3">
    <location>
        <begin position="299"/>
        <end position="308"/>
    </location>
</feature>
<name>A0A3M6UJ91_POCDA</name>
<sequence length="392" mass="44050">MTALSQAIRNKRWRQARLLIEAGSDINWKGQNKRSVIMEVCFLDDEEKALGLAKMLLKNGADLNFQDEQGLTTLSYACILKRKKLVALFLQYVDYDLNAVDRDGNTALFHAITVGDISIVKMIVKKLKYYALSVDTQNSKGETPLIHALKVGHAQCADILIEDGKASLEVCDLEHYKTAAQWKKEMQRKRKRIISPFYTVENKKVTEKSTQKLRKTVSAKAMKGCLFPDIVERKKMKKDRPLTAPDRIIVPSFFTPCTPVQEDLLRLYGIFNQQTTSSYRKGYKFVPKPVKPLPPLAEEGTEGIEENPSEQGKSKMNFSQINEINVRLKGLQKAVKNRKNSSSPLSNTNTAGSPLNSEGRVKSGKKKTAKLVRKGESTESPGIEISLEAEKN</sequence>
<dbReference type="STRING" id="46731.A0A3M6UJ91"/>
<keyword evidence="5" id="KW-1185">Reference proteome</keyword>
<dbReference type="PANTHER" id="PTHR24198">
    <property type="entry name" value="ANKYRIN REPEAT AND PROTEIN KINASE DOMAIN-CONTAINING PROTEIN"/>
    <property type="match status" value="1"/>
</dbReference>
<evidence type="ECO:0000256" key="2">
    <source>
        <dbReference type="ARBA" id="ARBA00023043"/>
    </source>
</evidence>
<dbReference type="PANTHER" id="PTHR24198:SF165">
    <property type="entry name" value="ANKYRIN REPEAT-CONTAINING PROTEIN-RELATED"/>
    <property type="match status" value="1"/>
</dbReference>
<feature type="compositionally biased region" description="Basic residues" evidence="3">
    <location>
        <begin position="362"/>
        <end position="372"/>
    </location>
</feature>
<feature type="region of interest" description="Disordered" evidence="3">
    <location>
        <begin position="290"/>
        <end position="316"/>
    </location>
</feature>
<evidence type="ECO:0000313" key="5">
    <source>
        <dbReference type="Proteomes" id="UP000275408"/>
    </source>
</evidence>
<dbReference type="Pfam" id="PF00023">
    <property type="entry name" value="Ank"/>
    <property type="match status" value="1"/>
</dbReference>
<dbReference type="EMBL" id="RCHS01001413">
    <property type="protein sequence ID" value="RMX53763.1"/>
    <property type="molecule type" value="Genomic_DNA"/>
</dbReference>
<protein>
    <submittedName>
        <fullName evidence="4">Uncharacterized protein</fullName>
    </submittedName>
</protein>